<gene>
    <name evidence="22" type="primary">PEX10</name>
    <name evidence="22" type="ORF">HETSPECPRED_006258</name>
</gene>
<evidence type="ECO:0000256" key="18">
    <source>
        <dbReference type="ARBA" id="ARBA00041230"/>
    </source>
</evidence>
<dbReference type="InterPro" id="IPR013083">
    <property type="entry name" value="Znf_RING/FYVE/PHD"/>
</dbReference>
<comment type="caution">
    <text evidence="22">The sequence shown here is derived from an EMBL/GenBank/DDBJ whole genome shotgun (WGS) entry which is preliminary data.</text>
</comment>
<evidence type="ECO:0000256" key="7">
    <source>
        <dbReference type="ARBA" id="ARBA00022593"/>
    </source>
</evidence>
<reference evidence="22" key="1">
    <citation type="submission" date="2021-03" db="EMBL/GenBank/DDBJ databases">
        <authorList>
            <person name="Tagirdzhanova G."/>
        </authorList>
    </citation>
    <scope>NUCLEOTIDE SEQUENCE</scope>
</reference>
<keyword evidence="14" id="KW-0653">Protein transport</keyword>
<evidence type="ECO:0000259" key="21">
    <source>
        <dbReference type="PROSITE" id="PS50089"/>
    </source>
</evidence>
<evidence type="ECO:0000256" key="1">
    <source>
        <dbReference type="ARBA" id="ARBA00000900"/>
    </source>
</evidence>
<comment type="subcellular location">
    <subcellularLocation>
        <location evidence="2">Peroxisome membrane</location>
        <topology evidence="2">Multi-pass membrane protein</topology>
    </subcellularLocation>
</comment>
<feature type="region of interest" description="Disordered" evidence="20">
    <location>
        <begin position="1"/>
        <end position="20"/>
    </location>
</feature>
<dbReference type="InterPro" id="IPR006845">
    <property type="entry name" value="Pex_N"/>
</dbReference>
<evidence type="ECO:0000256" key="3">
    <source>
        <dbReference type="ARBA" id="ARBA00004906"/>
    </source>
</evidence>
<comment type="catalytic activity">
    <reaction evidence="1">
        <text>S-ubiquitinyl-[E2 ubiquitin-conjugating enzyme]-L-cysteine + [acceptor protein]-L-lysine = [E2 ubiquitin-conjugating enzyme]-L-cysteine + N(6)-ubiquitinyl-[acceptor protein]-L-lysine.</text>
        <dbReference type="EC" id="2.3.2.27"/>
    </reaction>
</comment>
<protein>
    <recommendedName>
        <fullName evidence="5">RING-type E3 ubiquitin transferase</fullName>
        <ecNumber evidence="5">2.3.2.27</ecNumber>
    </recommendedName>
    <alternativeName>
        <fullName evidence="18">Peroxin-10</fullName>
    </alternativeName>
</protein>
<evidence type="ECO:0000256" key="2">
    <source>
        <dbReference type="ARBA" id="ARBA00004585"/>
    </source>
</evidence>
<comment type="pathway">
    <text evidence="3">Protein modification; protein ubiquitination.</text>
</comment>
<comment type="similarity">
    <text evidence="4">Belongs to the pex2/pex10/pex12 family.</text>
</comment>
<evidence type="ECO:0000256" key="17">
    <source>
        <dbReference type="ARBA" id="ARBA00023140"/>
    </source>
</evidence>
<keyword evidence="17" id="KW-0576">Peroxisome</keyword>
<dbReference type="GO" id="GO:0016562">
    <property type="term" value="P:protein import into peroxisome matrix, receptor recycling"/>
    <property type="evidence" value="ECO:0007669"/>
    <property type="project" value="UniProtKB-ARBA"/>
</dbReference>
<evidence type="ECO:0000256" key="12">
    <source>
        <dbReference type="ARBA" id="ARBA00022786"/>
    </source>
</evidence>
<keyword evidence="11 19" id="KW-0863">Zinc-finger</keyword>
<feature type="domain" description="RING-type" evidence="21">
    <location>
        <begin position="338"/>
        <end position="376"/>
    </location>
</feature>
<dbReference type="OrthoDB" id="6270329at2759"/>
<evidence type="ECO:0000256" key="13">
    <source>
        <dbReference type="ARBA" id="ARBA00022833"/>
    </source>
</evidence>
<dbReference type="Proteomes" id="UP000664521">
    <property type="component" value="Unassembled WGS sequence"/>
</dbReference>
<keyword evidence="8" id="KW-0808">Transferase</keyword>
<dbReference type="PANTHER" id="PTHR23350:SF0">
    <property type="entry name" value="PEROXISOME BIOGENESIS FACTOR 10"/>
    <property type="match status" value="1"/>
</dbReference>
<dbReference type="PROSITE" id="PS50089">
    <property type="entry name" value="ZF_RING_2"/>
    <property type="match status" value="1"/>
</dbReference>
<dbReference type="FunFam" id="3.30.40.10:FF:000395">
    <property type="entry name" value="Putative Peroxisome biosynthesis protein (Peroxin-10)"/>
    <property type="match status" value="1"/>
</dbReference>
<dbReference type="PANTHER" id="PTHR23350">
    <property type="entry name" value="PEROXISOME ASSEMBLY PROTEIN 10"/>
    <property type="match status" value="1"/>
</dbReference>
<evidence type="ECO:0000256" key="16">
    <source>
        <dbReference type="ARBA" id="ARBA00023136"/>
    </source>
</evidence>
<dbReference type="InterPro" id="IPR001841">
    <property type="entry name" value="Znf_RING"/>
</dbReference>
<keyword evidence="7" id="KW-0962">Peroxisome biogenesis</keyword>
<dbReference type="EMBL" id="CAJPDS010000040">
    <property type="protein sequence ID" value="CAF9926112.1"/>
    <property type="molecule type" value="Genomic_DNA"/>
</dbReference>
<dbReference type="PROSITE" id="PS00518">
    <property type="entry name" value="ZF_RING_1"/>
    <property type="match status" value="1"/>
</dbReference>
<dbReference type="GO" id="GO:0005778">
    <property type="term" value="C:peroxisomal membrane"/>
    <property type="evidence" value="ECO:0007669"/>
    <property type="project" value="UniProtKB-SubCell"/>
</dbReference>
<keyword evidence="9" id="KW-0812">Transmembrane</keyword>
<keyword evidence="13" id="KW-0862">Zinc</keyword>
<keyword evidence="6" id="KW-0813">Transport</keyword>
<dbReference type="EC" id="2.3.2.27" evidence="5"/>
<dbReference type="Gene3D" id="3.30.40.10">
    <property type="entry name" value="Zinc/RING finger domain, C3HC4 (zinc finger)"/>
    <property type="match status" value="1"/>
</dbReference>
<evidence type="ECO:0000256" key="14">
    <source>
        <dbReference type="ARBA" id="ARBA00022927"/>
    </source>
</evidence>
<keyword evidence="23" id="KW-1185">Reference proteome</keyword>
<organism evidence="22 23">
    <name type="scientific">Heterodermia speciosa</name>
    <dbReference type="NCBI Taxonomy" id="116794"/>
    <lineage>
        <taxon>Eukaryota</taxon>
        <taxon>Fungi</taxon>
        <taxon>Dikarya</taxon>
        <taxon>Ascomycota</taxon>
        <taxon>Pezizomycotina</taxon>
        <taxon>Lecanoromycetes</taxon>
        <taxon>OSLEUM clade</taxon>
        <taxon>Lecanoromycetidae</taxon>
        <taxon>Caliciales</taxon>
        <taxon>Physciaceae</taxon>
        <taxon>Heterodermia</taxon>
    </lineage>
</organism>
<evidence type="ECO:0000256" key="10">
    <source>
        <dbReference type="ARBA" id="ARBA00022723"/>
    </source>
</evidence>
<dbReference type="SUPFAM" id="SSF57850">
    <property type="entry name" value="RING/U-box"/>
    <property type="match status" value="1"/>
</dbReference>
<keyword evidence="12" id="KW-0833">Ubl conjugation pathway</keyword>
<dbReference type="GO" id="GO:0061630">
    <property type="term" value="F:ubiquitin protein ligase activity"/>
    <property type="evidence" value="ECO:0007669"/>
    <property type="project" value="UniProtKB-EC"/>
</dbReference>
<name>A0A8H3FJ72_9LECA</name>
<keyword evidence="10" id="KW-0479">Metal-binding</keyword>
<proteinExistence type="inferred from homology"/>
<evidence type="ECO:0000256" key="6">
    <source>
        <dbReference type="ARBA" id="ARBA00022448"/>
    </source>
</evidence>
<dbReference type="CDD" id="cd16527">
    <property type="entry name" value="RING-HC_PEX10"/>
    <property type="match status" value="1"/>
</dbReference>
<evidence type="ECO:0000256" key="20">
    <source>
        <dbReference type="SAM" id="MobiDB-lite"/>
    </source>
</evidence>
<evidence type="ECO:0000256" key="4">
    <source>
        <dbReference type="ARBA" id="ARBA00008704"/>
    </source>
</evidence>
<evidence type="ECO:0000313" key="23">
    <source>
        <dbReference type="Proteomes" id="UP000664521"/>
    </source>
</evidence>
<evidence type="ECO:0000256" key="5">
    <source>
        <dbReference type="ARBA" id="ARBA00012483"/>
    </source>
</evidence>
<evidence type="ECO:0000256" key="9">
    <source>
        <dbReference type="ARBA" id="ARBA00022692"/>
    </source>
</evidence>
<keyword evidence="16" id="KW-0472">Membrane</keyword>
<dbReference type="Pfam" id="PF13639">
    <property type="entry name" value="zf-RING_2"/>
    <property type="match status" value="1"/>
</dbReference>
<sequence>MASSHTQPDHSSHAPKPSPSFNYPFAAAPDIIRSNQKDIYFQGVLHEQLSSIIRRLYGIRTANKIDSEARTFTELLYLGLTTFIGNRTLGEEYCDILHISDDTLRLPPISRRASYILSVVLLPYALTKLLPAFRTRLRRKLEANLRQQQPKDAASNRDAFSSRLQSYLLTHLSTITSPSPIHALTLALFYFTGSYYHLSKRLSGLRYIFTKRIPPSEQRVGYEVLGVLLVLQMAVQGWLHLHSTFRPPEQATIPDAGSLATGGSAMLDDGVEVSTSAGRLYTSNNDLLLQSSAPAHHDVKRRIEKMTHTPVLEAEQARYDLKEPETMAWIAGERQRKCTLCLEEMRDPSVTTCGHVFCWTCIAGWIREKPECPLCRQSVMAQHVLTLRG</sequence>
<evidence type="ECO:0000256" key="8">
    <source>
        <dbReference type="ARBA" id="ARBA00022679"/>
    </source>
</evidence>
<dbReference type="AlphaFoldDB" id="A0A8H3FJ72"/>
<evidence type="ECO:0000313" key="22">
    <source>
        <dbReference type="EMBL" id="CAF9926112.1"/>
    </source>
</evidence>
<dbReference type="GO" id="GO:0016567">
    <property type="term" value="P:protein ubiquitination"/>
    <property type="evidence" value="ECO:0007669"/>
    <property type="project" value="UniProtKB-ARBA"/>
</dbReference>
<evidence type="ECO:0000256" key="11">
    <source>
        <dbReference type="ARBA" id="ARBA00022771"/>
    </source>
</evidence>
<evidence type="ECO:0000256" key="19">
    <source>
        <dbReference type="PROSITE-ProRule" id="PRU00175"/>
    </source>
</evidence>
<dbReference type="Pfam" id="PF04757">
    <property type="entry name" value="Pex2_Pex12"/>
    <property type="match status" value="1"/>
</dbReference>
<dbReference type="GO" id="GO:0008270">
    <property type="term" value="F:zinc ion binding"/>
    <property type="evidence" value="ECO:0007669"/>
    <property type="project" value="UniProtKB-KW"/>
</dbReference>
<accession>A0A8H3FJ72</accession>
<evidence type="ECO:0000256" key="15">
    <source>
        <dbReference type="ARBA" id="ARBA00022989"/>
    </source>
</evidence>
<dbReference type="InterPro" id="IPR017907">
    <property type="entry name" value="Znf_RING_CS"/>
</dbReference>
<dbReference type="InterPro" id="IPR025654">
    <property type="entry name" value="PEX2/10"/>
</dbReference>
<keyword evidence="15" id="KW-1133">Transmembrane helix</keyword>
<dbReference type="SMART" id="SM00184">
    <property type="entry name" value="RING"/>
    <property type="match status" value="1"/>
</dbReference>